<reference evidence="4 5" key="1">
    <citation type="submission" date="2020-02" db="EMBL/GenBank/DDBJ databases">
        <authorList>
            <person name="Zheng R.K."/>
            <person name="Sun C.M."/>
        </authorList>
    </citation>
    <scope>NUCLEOTIDE SEQUENCE [LARGE SCALE GENOMIC DNA]</scope>
    <source>
        <strain evidence="5">rifampicinis</strain>
    </source>
</reference>
<evidence type="ECO:0000313" key="4">
    <source>
        <dbReference type="EMBL" id="QPC83877.1"/>
    </source>
</evidence>
<dbReference type="InterPro" id="IPR029050">
    <property type="entry name" value="Immunoprotect_excell_Ig-like"/>
</dbReference>
<protein>
    <recommendedName>
        <fullName evidence="6">DUF4352 domain-containing protein</fullName>
    </recommendedName>
</protein>
<keyword evidence="1 3" id="KW-0732">Signal</keyword>
<dbReference type="AlphaFoldDB" id="A0A7S8IFR3"/>
<keyword evidence="5" id="KW-1185">Reference proteome</keyword>
<organism evidence="4 5">
    <name type="scientific">Phototrophicus methaneseepsis</name>
    <dbReference type="NCBI Taxonomy" id="2710758"/>
    <lineage>
        <taxon>Bacteria</taxon>
        <taxon>Bacillati</taxon>
        <taxon>Chloroflexota</taxon>
        <taxon>Candidatus Thermofontia</taxon>
        <taxon>Phototrophicales</taxon>
        <taxon>Phototrophicaceae</taxon>
        <taxon>Phototrophicus</taxon>
    </lineage>
</organism>
<evidence type="ECO:0000313" key="5">
    <source>
        <dbReference type="Proteomes" id="UP000594468"/>
    </source>
</evidence>
<sequence length="288" mass="30874">MMRISGRWLVISLLLLLLPNSIDAQTVDCSARAINARLDAAYERYHHNRSTVDAVEARDQLLTFQSDLLSIISACPPEVVEDLAVATELPTATATLTQTPTETVTPLPSETPTLTSTPTVTPIPTEAPTETAFPTDTTVPTTAPTEAPSEAPTIENAADATLESGLLLQIERLIRPADAQILGANRYNTVPGSGMHYMMVVVAATCGAESETACDVTPFHFRLSTGSGTFDPPFVVYDDELDTRLEPGQSASGVVTFLLPENAANMRLLYYPQTIYGDAAPSTYELGQ</sequence>
<dbReference type="KEGG" id="pmet:G4Y79_05725"/>
<evidence type="ECO:0000256" key="2">
    <source>
        <dbReference type="SAM" id="MobiDB-lite"/>
    </source>
</evidence>
<dbReference type="EMBL" id="CP062983">
    <property type="protein sequence ID" value="QPC83877.1"/>
    <property type="molecule type" value="Genomic_DNA"/>
</dbReference>
<feature type="region of interest" description="Disordered" evidence="2">
    <location>
        <begin position="95"/>
        <end position="150"/>
    </location>
</feature>
<name>A0A7S8IFR3_9CHLR</name>
<feature type="chain" id="PRO_5032970641" description="DUF4352 domain-containing protein" evidence="3">
    <location>
        <begin position="25"/>
        <end position="288"/>
    </location>
</feature>
<gene>
    <name evidence="4" type="ORF">G4Y79_05725</name>
</gene>
<evidence type="ECO:0000256" key="3">
    <source>
        <dbReference type="SAM" id="SignalP"/>
    </source>
</evidence>
<dbReference type="RefSeq" id="WP_195171941.1">
    <property type="nucleotide sequence ID" value="NZ_CP062983.1"/>
</dbReference>
<accession>A0A7S8IFR3</accession>
<dbReference type="Proteomes" id="UP000594468">
    <property type="component" value="Chromosome"/>
</dbReference>
<evidence type="ECO:0000256" key="1">
    <source>
        <dbReference type="ARBA" id="ARBA00022729"/>
    </source>
</evidence>
<feature type="signal peptide" evidence="3">
    <location>
        <begin position="1"/>
        <end position="24"/>
    </location>
</feature>
<proteinExistence type="predicted"/>
<evidence type="ECO:0008006" key="6">
    <source>
        <dbReference type="Google" id="ProtNLM"/>
    </source>
</evidence>
<dbReference type="Gene3D" id="2.60.40.1240">
    <property type="match status" value="1"/>
</dbReference>